<feature type="chain" id="PRO_5041205641" description="Gnk2-homologous domain-containing protein" evidence="3">
    <location>
        <begin position="24"/>
        <end position="139"/>
    </location>
</feature>
<keyword evidence="2" id="KW-0677">Repeat</keyword>
<evidence type="ECO:0000256" key="3">
    <source>
        <dbReference type="SAM" id="SignalP"/>
    </source>
</evidence>
<dbReference type="AlphaFoldDB" id="A0AA35ZHC8"/>
<protein>
    <recommendedName>
        <fullName evidence="4">Gnk2-homologous domain-containing protein</fullName>
    </recommendedName>
</protein>
<dbReference type="EMBL" id="OX465083">
    <property type="protein sequence ID" value="CAI9292620.1"/>
    <property type="molecule type" value="Genomic_DNA"/>
</dbReference>
<dbReference type="PANTHER" id="PTHR32099:SF42">
    <property type="entry name" value="CYSTEINE-RICH RECEPTOR-LIKE PROTEIN KINASE 9-RELATED"/>
    <property type="match status" value="1"/>
</dbReference>
<dbReference type="Pfam" id="PF01657">
    <property type="entry name" value="Stress-antifung"/>
    <property type="match status" value="1"/>
</dbReference>
<dbReference type="PROSITE" id="PS51473">
    <property type="entry name" value="GNK2"/>
    <property type="match status" value="1"/>
</dbReference>
<evidence type="ECO:0000259" key="4">
    <source>
        <dbReference type="PROSITE" id="PS51473"/>
    </source>
</evidence>
<feature type="signal peptide" evidence="3">
    <location>
        <begin position="1"/>
        <end position="23"/>
    </location>
</feature>
<name>A0AA35ZHC8_LACSI</name>
<feature type="domain" description="Gnk2-homologous" evidence="4">
    <location>
        <begin position="27"/>
        <end position="131"/>
    </location>
</feature>
<sequence>MKSIISIAFLLQAIINTVTLVIAQFPLEPVFKCRDTGNYTTRTDYSRNLRVALNTVGNMDTYNGGSFNSSIGVNEAAHVMALCSGVSIHWGANCKECIHKLTVQLTIKCLDQKEAIKDGRILSVLLTYLGSCAKNVYKG</sequence>
<dbReference type="Proteomes" id="UP001177003">
    <property type="component" value="Chromosome 7"/>
</dbReference>
<dbReference type="InterPro" id="IPR038408">
    <property type="entry name" value="GNK2_sf"/>
</dbReference>
<keyword evidence="1 3" id="KW-0732">Signal</keyword>
<accession>A0AA35ZHC8</accession>
<evidence type="ECO:0000313" key="5">
    <source>
        <dbReference type="EMBL" id="CAI9292620.1"/>
    </source>
</evidence>
<evidence type="ECO:0000256" key="2">
    <source>
        <dbReference type="ARBA" id="ARBA00022737"/>
    </source>
</evidence>
<evidence type="ECO:0000256" key="1">
    <source>
        <dbReference type="ARBA" id="ARBA00022729"/>
    </source>
</evidence>
<gene>
    <name evidence="5" type="ORF">LSALG_LOCUS31680</name>
</gene>
<dbReference type="CDD" id="cd23509">
    <property type="entry name" value="Gnk2-like"/>
    <property type="match status" value="1"/>
</dbReference>
<organism evidence="5 6">
    <name type="scientific">Lactuca saligna</name>
    <name type="common">Willowleaf lettuce</name>
    <dbReference type="NCBI Taxonomy" id="75948"/>
    <lineage>
        <taxon>Eukaryota</taxon>
        <taxon>Viridiplantae</taxon>
        <taxon>Streptophyta</taxon>
        <taxon>Embryophyta</taxon>
        <taxon>Tracheophyta</taxon>
        <taxon>Spermatophyta</taxon>
        <taxon>Magnoliopsida</taxon>
        <taxon>eudicotyledons</taxon>
        <taxon>Gunneridae</taxon>
        <taxon>Pentapetalae</taxon>
        <taxon>asterids</taxon>
        <taxon>campanulids</taxon>
        <taxon>Asterales</taxon>
        <taxon>Asteraceae</taxon>
        <taxon>Cichorioideae</taxon>
        <taxon>Cichorieae</taxon>
        <taxon>Lactucinae</taxon>
        <taxon>Lactuca</taxon>
    </lineage>
</organism>
<dbReference type="Gene3D" id="3.30.430.20">
    <property type="entry name" value="Gnk2 domain, C-X8-C-X2-C motif"/>
    <property type="match status" value="1"/>
</dbReference>
<evidence type="ECO:0000313" key="6">
    <source>
        <dbReference type="Proteomes" id="UP001177003"/>
    </source>
</evidence>
<keyword evidence="6" id="KW-1185">Reference proteome</keyword>
<dbReference type="PANTHER" id="PTHR32099">
    <property type="entry name" value="CYSTEINE-RICH REPEAT SECRETORY PROTEIN"/>
    <property type="match status" value="1"/>
</dbReference>
<proteinExistence type="predicted"/>
<dbReference type="InterPro" id="IPR002902">
    <property type="entry name" value="GNK2"/>
</dbReference>
<reference evidence="5" key="1">
    <citation type="submission" date="2023-04" db="EMBL/GenBank/DDBJ databases">
        <authorList>
            <person name="Vijverberg K."/>
            <person name="Xiong W."/>
            <person name="Schranz E."/>
        </authorList>
    </citation>
    <scope>NUCLEOTIDE SEQUENCE</scope>
</reference>